<dbReference type="PANTHER" id="PTHR22726">
    <property type="entry name" value="METALLOENDOPEPTIDASE OMA1"/>
    <property type="match status" value="1"/>
</dbReference>
<comment type="caution">
    <text evidence="10">The sequence shown here is derived from an EMBL/GenBank/DDBJ whole genome shotgun (WGS) entry which is preliminary data.</text>
</comment>
<proteinExistence type="inferred from homology"/>
<keyword evidence="4 6" id="KW-0862">Zinc</keyword>
<evidence type="ECO:0000256" key="6">
    <source>
        <dbReference type="RuleBase" id="RU003983"/>
    </source>
</evidence>
<evidence type="ECO:0000259" key="9">
    <source>
        <dbReference type="Pfam" id="PF01435"/>
    </source>
</evidence>
<evidence type="ECO:0000313" key="10">
    <source>
        <dbReference type="EMBL" id="MFD1342126.1"/>
    </source>
</evidence>
<comment type="cofactor">
    <cofactor evidence="6">
        <name>Zn(2+)</name>
        <dbReference type="ChEBI" id="CHEBI:29105"/>
    </cofactor>
    <text evidence="6">Binds 1 zinc ion per subunit.</text>
</comment>
<dbReference type="PANTHER" id="PTHR22726:SF1">
    <property type="entry name" value="METALLOENDOPEPTIDASE OMA1, MITOCHONDRIAL"/>
    <property type="match status" value="1"/>
</dbReference>
<keyword evidence="1 6" id="KW-0645">Protease</keyword>
<keyword evidence="3 6" id="KW-0378">Hydrolase</keyword>
<feature type="signal peptide" evidence="8">
    <location>
        <begin position="1"/>
        <end position="24"/>
    </location>
</feature>
<evidence type="ECO:0000256" key="8">
    <source>
        <dbReference type="SAM" id="SignalP"/>
    </source>
</evidence>
<evidence type="ECO:0000256" key="4">
    <source>
        <dbReference type="ARBA" id="ARBA00022833"/>
    </source>
</evidence>
<dbReference type="Proteomes" id="UP001597135">
    <property type="component" value="Unassembled WGS sequence"/>
</dbReference>
<dbReference type="PROSITE" id="PS51257">
    <property type="entry name" value="PROKAR_LIPOPROTEIN"/>
    <property type="match status" value="1"/>
</dbReference>
<dbReference type="InterPro" id="IPR001915">
    <property type="entry name" value="Peptidase_M48"/>
</dbReference>
<accession>A0ABW3ZG18</accession>
<name>A0ABW3ZG18_9RHOB</name>
<dbReference type="EMBL" id="JBHTMU010000008">
    <property type="protein sequence ID" value="MFD1342126.1"/>
    <property type="molecule type" value="Genomic_DNA"/>
</dbReference>
<feature type="region of interest" description="Disordered" evidence="7">
    <location>
        <begin position="31"/>
        <end position="52"/>
    </location>
</feature>
<sequence>MSPRRLFLLLPLLAALASCGPVVVETRQTPVPAPAPAPAPERPPQISPKAERRAEAAARMFVEVIERVEPVAEQQCRQVGRAANCNFLIAVDDRPGQAPNAFQTLDAAGRPVLAFNLALIMSVDNADELAFVMGHEASHHILGHLQRAQQNAQVGAVIATGLASVAGVGDEVVRSAQQYGAALGARSYSKDFELEADQMGTIVTYRAGYNPARGAEFFNRIPDPGNRFLGTHPPNSARVDIVRRTYREISGGS</sequence>
<keyword evidence="2" id="KW-0479">Metal-binding</keyword>
<evidence type="ECO:0000256" key="1">
    <source>
        <dbReference type="ARBA" id="ARBA00022670"/>
    </source>
</evidence>
<evidence type="ECO:0000256" key="7">
    <source>
        <dbReference type="SAM" id="MobiDB-lite"/>
    </source>
</evidence>
<evidence type="ECO:0000256" key="5">
    <source>
        <dbReference type="ARBA" id="ARBA00023049"/>
    </source>
</evidence>
<keyword evidence="5 6" id="KW-0482">Metalloprotease</keyword>
<evidence type="ECO:0000256" key="3">
    <source>
        <dbReference type="ARBA" id="ARBA00022801"/>
    </source>
</evidence>
<evidence type="ECO:0000256" key="2">
    <source>
        <dbReference type="ARBA" id="ARBA00022723"/>
    </source>
</evidence>
<feature type="domain" description="Peptidase M48" evidence="9">
    <location>
        <begin position="68"/>
        <end position="243"/>
    </location>
</feature>
<keyword evidence="8" id="KW-0732">Signal</keyword>
<dbReference type="InterPro" id="IPR051156">
    <property type="entry name" value="Mito/Outer_Membr_Metalloprot"/>
</dbReference>
<reference evidence="11" key="1">
    <citation type="journal article" date="2019" name="Int. J. Syst. Evol. Microbiol.">
        <title>The Global Catalogue of Microorganisms (GCM) 10K type strain sequencing project: providing services to taxonomists for standard genome sequencing and annotation.</title>
        <authorList>
            <consortium name="The Broad Institute Genomics Platform"/>
            <consortium name="The Broad Institute Genome Sequencing Center for Infectious Disease"/>
            <person name="Wu L."/>
            <person name="Ma J."/>
        </authorList>
    </citation>
    <scope>NUCLEOTIDE SEQUENCE [LARGE SCALE GENOMIC DNA]</scope>
    <source>
        <strain evidence="11">CCUG 62953</strain>
    </source>
</reference>
<keyword evidence="11" id="KW-1185">Reference proteome</keyword>
<protein>
    <submittedName>
        <fullName evidence="10">M48 family metallopeptidase</fullName>
    </submittedName>
</protein>
<dbReference type="CDD" id="cd07324">
    <property type="entry name" value="M48C_Oma1-like"/>
    <property type="match status" value="1"/>
</dbReference>
<gene>
    <name evidence="10" type="ORF">ACFQ4E_06830</name>
</gene>
<dbReference type="RefSeq" id="WP_386802185.1">
    <property type="nucleotide sequence ID" value="NZ_JBHTMU010000008.1"/>
</dbReference>
<dbReference type="Gene3D" id="3.30.2010.10">
    <property type="entry name" value="Metalloproteases ('zincins'), catalytic domain"/>
    <property type="match status" value="1"/>
</dbReference>
<evidence type="ECO:0000313" key="11">
    <source>
        <dbReference type="Proteomes" id="UP001597135"/>
    </source>
</evidence>
<organism evidence="10 11">
    <name type="scientific">Litorisediminicola beolgyonensis</name>
    <dbReference type="NCBI Taxonomy" id="1173614"/>
    <lineage>
        <taxon>Bacteria</taxon>
        <taxon>Pseudomonadati</taxon>
        <taxon>Pseudomonadota</taxon>
        <taxon>Alphaproteobacteria</taxon>
        <taxon>Rhodobacterales</taxon>
        <taxon>Paracoccaceae</taxon>
        <taxon>Litorisediminicola</taxon>
    </lineage>
</organism>
<feature type="compositionally biased region" description="Pro residues" evidence="7">
    <location>
        <begin position="31"/>
        <end position="46"/>
    </location>
</feature>
<comment type="similarity">
    <text evidence="6">Belongs to the peptidase M48 family.</text>
</comment>
<dbReference type="Pfam" id="PF01435">
    <property type="entry name" value="Peptidase_M48"/>
    <property type="match status" value="1"/>
</dbReference>
<feature type="chain" id="PRO_5046204362" evidence="8">
    <location>
        <begin position="25"/>
        <end position="253"/>
    </location>
</feature>